<keyword evidence="7" id="KW-0472">Membrane</keyword>
<dbReference type="InterPro" id="IPR027417">
    <property type="entry name" value="P-loop_NTPase"/>
</dbReference>
<sequence length="213" mass="23533">MATGSMYRFKVVLLGEGRVGKTSILVRYVKGEYNDNETSTVSASYMDKKLNFGSESVHLSVWDTAGQERFHALGPIYYRDADGALLVYDITDGESFAKVQQWVRELRKIVGHDIVLAIAGNKIDLERQRAVAQDQAVSFSQAVGASHHLTSAKLNRGLDDVFTALATRMVKKRKESQNAAMLMDGRSGVGVPSTRQKLVILDDVEQEKKSCCS</sequence>
<protein>
    <recommendedName>
        <fullName evidence="2">Ras-related protein Rab-21</fullName>
    </recommendedName>
</protein>
<comment type="similarity">
    <text evidence="1">Belongs to the small GTPase superfamily. Rab family.</text>
</comment>
<dbReference type="GO" id="GO:0012505">
    <property type="term" value="C:endomembrane system"/>
    <property type="evidence" value="ECO:0007669"/>
    <property type="project" value="UniProtKB-SubCell"/>
</dbReference>
<keyword evidence="9" id="KW-0636">Prenylation</keyword>
<dbReference type="GO" id="GO:0005525">
    <property type="term" value="F:GTP binding"/>
    <property type="evidence" value="ECO:0007669"/>
    <property type="project" value="UniProtKB-KW"/>
</dbReference>
<keyword evidence="4" id="KW-0547">Nucleotide-binding</keyword>
<reference evidence="11" key="1">
    <citation type="submission" date="2021-01" db="EMBL/GenBank/DDBJ databases">
        <authorList>
            <person name="Corre E."/>
            <person name="Pelletier E."/>
            <person name="Niang G."/>
            <person name="Scheremetjew M."/>
            <person name="Finn R."/>
            <person name="Kale V."/>
            <person name="Holt S."/>
            <person name="Cochrane G."/>
            <person name="Meng A."/>
            <person name="Brown T."/>
            <person name="Cohen L."/>
        </authorList>
    </citation>
    <scope>NUCLEOTIDE SEQUENCE</scope>
    <source>
        <strain evidence="11">CCMP1661</strain>
    </source>
</reference>
<name>A0A7S2Y2P7_9STRA</name>
<keyword evidence="6" id="KW-0342">GTP-binding</keyword>
<evidence type="ECO:0000256" key="1">
    <source>
        <dbReference type="ARBA" id="ARBA00006270"/>
    </source>
</evidence>
<dbReference type="SMART" id="SM00176">
    <property type="entry name" value="RAN"/>
    <property type="match status" value="1"/>
</dbReference>
<dbReference type="SMART" id="SM00174">
    <property type="entry name" value="RHO"/>
    <property type="match status" value="1"/>
</dbReference>
<evidence type="ECO:0000313" key="11">
    <source>
        <dbReference type="EMBL" id="CAD9867974.1"/>
    </source>
</evidence>
<dbReference type="Gene3D" id="3.40.50.300">
    <property type="entry name" value="P-loop containing nucleotide triphosphate hydrolases"/>
    <property type="match status" value="1"/>
</dbReference>
<dbReference type="PROSITE" id="PS51420">
    <property type="entry name" value="RHO"/>
    <property type="match status" value="1"/>
</dbReference>
<accession>A0A7S2Y2P7</accession>
<organism evidence="11">
    <name type="scientific">Fibrocapsa japonica</name>
    <dbReference type="NCBI Taxonomy" id="94617"/>
    <lineage>
        <taxon>Eukaryota</taxon>
        <taxon>Sar</taxon>
        <taxon>Stramenopiles</taxon>
        <taxon>Ochrophyta</taxon>
        <taxon>Raphidophyceae</taxon>
        <taxon>Chattonellales</taxon>
        <taxon>Chattonellaceae</taxon>
        <taxon>Fibrocapsa</taxon>
    </lineage>
</organism>
<evidence type="ECO:0000256" key="7">
    <source>
        <dbReference type="ARBA" id="ARBA00023136"/>
    </source>
</evidence>
<comment type="subcellular location">
    <subcellularLocation>
        <location evidence="10">Endomembrane system</location>
        <topology evidence="10">Lipid-anchor</topology>
    </subcellularLocation>
</comment>
<keyword evidence="8" id="KW-0449">Lipoprotein</keyword>
<dbReference type="PROSITE" id="PS51419">
    <property type="entry name" value="RAB"/>
    <property type="match status" value="1"/>
</dbReference>
<evidence type="ECO:0000256" key="3">
    <source>
        <dbReference type="ARBA" id="ARBA00022448"/>
    </source>
</evidence>
<evidence type="ECO:0000256" key="5">
    <source>
        <dbReference type="ARBA" id="ARBA00022927"/>
    </source>
</evidence>
<dbReference type="SMART" id="SM00173">
    <property type="entry name" value="RAS"/>
    <property type="match status" value="1"/>
</dbReference>
<dbReference type="GO" id="GO:0003924">
    <property type="term" value="F:GTPase activity"/>
    <property type="evidence" value="ECO:0007669"/>
    <property type="project" value="InterPro"/>
</dbReference>
<keyword evidence="5" id="KW-0653">Protein transport</keyword>
<evidence type="ECO:0000256" key="9">
    <source>
        <dbReference type="ARBA" id="ARBA00023289"/>
    </source>
</evidence>
<dbReference type="GO" id="GO:0015031">
    <property type="term" value="P:protein transport"/>
    <property type="evidence" value="ECO:0007669"/>
    <property type="project" value="UniProtKB-KW"/>
</dbReference>
<evidence type="ECO:0000256" key="6">
    <source>
        <dbReference type="ARBA" id="ARBA00023134"/>
    </source>
</evidence>
<dbReference type="SUPFAM" id="SSF52540">
    <property type="entry name" value="P-loop containing nucleoside triphosphate hydrolases"/>
    <property type="match status" value="1"/>
</dbReference>
<dbReference type="InterPro" id="IPR001806">
    <property type="entry name" value="Small_GTPase"/>
</dbReference>
<dbReference type="SMART" id="SM00175">
    <property type="entry name" value="RAB"/>
    <property type="match status" value="1"/>
</dbReference>
<evidence type="ECO:0000256" key="2">
    <source>
        <dbReference type="ARBA" id="ARBA00014900"/>
    </source>
</evidence>
<dbReference type="Pfam" id="PF00071">
    <property type="entry name" value="Ras"/>
    <property type="match status" value="1"/>
</dbReference>
<dbReference type="PRINTS" id="PR00449">
    <property type="entry name" value="RASTRNSFRMNG"/>
</dbReference>
<dbReference type="AlphaFoldDB" id="A0A7S2Y2P7"/>
<evidence type="ECO:0000256" key="4">
    <source>
        <dbReference type="ARBA" id="ARBA00022741"/>
    </source>
</evidence>
<evidence type="ECO:0000256" key="10">
    <source>
        <dbReference type="ARBA" id="ARBA00037868"/>
    </source>
</evidence>
<dbReference type="InterPro" id="IPR005225">
    <property type="entry name" value="Small_GTP-bd"/>
</dbReference>
<dbReference type="NCBIfam" id="TIGR00231">
    <property type="entry name" value="small_GTP"/>
    <property type="match status" value="1"/>
</dbReference>
<proteinExistence type="inferred from homology"/>
<evidence type="ECO:0000256" key="8">
    <source>
        <dbReference type="ARBA" id="ARBA00023288"/>
    </source>
</evidence>
<dbReference type="EMBL" id="HBHR01016629">
    <property type="protein sequence ID" value="CAD9867974.1"/>
    <property type="molecule type" value="Transcribed_RNA"/>
</dbReference>
<gene>
    <name evidence="11" type="ORF">FJAP1339_LOCUS8328</name>
</gene>
<dbReference type="PANTHER" id="PTHR47978">
    <property type="match status" value="1"/>
</dbReference>
<dbReference type="FunFam" id="3.40.50.300:FF:000550">
    <property type="entry name" value="ras-related protein Rab-21"/>
    <property type="match status" value="1"/>
</dbReference>
<dbReference type="PROSITE" id="PS51421">
    <property type="entry name" value="RAS"/>
    <property type="match status" value="1"/>
</dbReference>
<keyword evidence="3" id="KW-0813">Transport</keyword>